<dbReference type="EMBL" id="BOQP01000004">
    <property type="protein sequence ID" value="GIM68313.1"/>
    <property type="molecule type" value="Genomic_DNA"/>
</dbReference>
<accession>A0A919SB81</accession>
<dbReference type="Pfam" id="PF17645">
    <property type="entry name" value="Amdase"/>
    <property type="match status" value="1"/>
</dbReference>
<dbReference type="Gene3D" id="3.40.50.12500">
    <property type="match status" value="1"/>
</dbReference>
<name>A0A919SB81_9ACTN</name>
<sequence>MWEAHVATHSRHRFAVVVPPANAAVEPETRILLSDRGDVYSARFPVLPGKTLRERLETYNKVLPETLGAFGTLRLDAAVIACSGSHYLLGPAEDRELCARLSREFGYPVVSATVATLDLLAALGDRSITLVSPYEPWLTELSVGYWQAAGLTVDRVIAIRAGAGFSPYDVTTDELVDQVERAAPGDTGTFFLTGTGMFTLDALDRLARGTRRTVLTSNIAGSWWVLHHTAAAAVSFPDGPLRRLADERGLR</sequence>
<dbReference type="PANTHER" id="PTHR40267">
    <property type="entry name" value="BLR3294 PROTEIN"/>
    <property type="match status" value="1"/>
</dbReference>
<proteinExistence type="predicted"/>
<evidence type="ECO:0008006" key="3">
    <source>
        <dbReference type="Google" id="ProtNLM"/>
    </source>
</evidence>
<dbReference type="AlphaFoldDB" id="A0A919SB81"/>
<evidence type="ECO:0000313" key="2">
    <source>
        <dbReference type="Proteomes" id="UP000680865"/>
    </source>
</evidence>
<dbReference type="InterPro" id="IPR026286">
    <property type="entry name" value="MaiA/AMDase"/>
</dbReference>
<reference evidence="1" key="1">
    <citation type="submission" date="2021-03" db="EMBL/GenBank/DDBJ databases">
        <title>Whole genome shotgun sequence of Actinoplanes consettensis NBRC 14913.</title>
        <authorList>
            <person name="Komaki H."/>
            <person name="Tamura T."/>
        </authorList>
    </citation>
    <scope>NUCLEOTIDE SEQUENCE</scope>
    <source>
        <strain evidence="1">NBRC 14913</strain>
    </source>
</reference>
<organism evidence="1 2">
    <name type="scientific">Winogradskya consettensis</name>
    <dbReference type="NCBI Taxonomy" id="113560"/>
    <lineage>
        <taxon>Bacteria</taxon>
        <taxon>Bacillati</taxon>
        <taxon>Actinomycetota</taxon>
        <taxon>Actinomycetes</taxon>
        <taxon>Micromonosporales</taxon>
        <taxon>Micromonosporaceae</taxon>
        <taxon>Winogradskya</taxon>
    </lineage>
</organism>
<comment type="caution">
    <text evidence="1">The sequence shown here is derived from an EMBL/GenBank/DDBJ whole genome shotgun (WGS) entry which is preliminary data.</text>
</comment>
<dbReference type="Proteomes" id="UP000680865">
    <property type="component" value="Unassembled WGS sequence"/>
</dbReference>
<dbReference type="InterPro" id="IPR053714">
    <property type="entry name" value="Iso_Racemase_Enz_sf"/>
</dbReference>
<evidence type="ECO:0000313" key="1">
    <source>
        <dbReference type="EMBL" id="GIM68313.1"/>
    </source>
</evidence>
<keyword evidence="2" id="KW-1185">Reference proteome</keyword>
<gene>
    <name evidence="1" type="ORF">Aco04nite_10300</name>
</gene>
<protein>
    <recommendedName>
        <fullName evidence="3">Arylmalonate decarboxylase</fullName>
    </recommendedName>
</protein>
<dbReference type="PANTHER" id="PTHR40267:SF1">
    <property type="entry name" value="BLR3294 PROTEIN"/>
    <property type="match status" value="1"/>
</dbReference>